<evidence type="ECO:0000313" key="3">
    <source>
        <dbReference type="EMBL" id="PVD30966.1"/>
    </source>
</evidence>
<protein>
    <submittedName>
        <fullName evidence="3">Uncharacterized protein</fullName>
    </submittedName>
</protein>
<feature type="coiled-coil region" evidence="1">
    <location>
        <begin position="189"/>
        <end position="353"/>
    </location>
</feature>
<comment type="caution">
    <text evidence="3">The sequence shown here is derived from an EMBL/GenBank/DDBJ whole genome shotgun (WGS) entry which is preliminary data.</text>
</comment>
<dbReference type="AlphaFoldDB" id="A0A2T7PC31"/>
<keyword evidence="1" id="KW-0175">Coiled coil</keyword>
<organism evidence="3 4">
    <name type="scientific">Pomacea canaliculata</name>
    <name type="common">Golden apple snail</name>
    <dbReference type="NCBI Taxonomy" id="400727"/>
    <lineage>
        <taxon>Eukaryota</taxon>
        <taxon>Metazoa</taxon>
        <taxon>Spiralia</taxon>
        <taxon>Lophotrochozoa</taxon>
        <taxon>Mollusca</taxon>
        <taxon>Gastropoda</taxon>
        <taxon>Caenogastropoda</taxon>
        <taxon>Architaenioglossa</taxon>
        <taxon>Ampullarioidea</taxon>
        <taxon>Ampullariidae</taxon>
        <taxon>Pomacea</taxon>
    </lineage>
</organism>
<evidence type="ECO:0000256" key="2">
    <source>
        <dbReference type="SAM" id="MobiDB-lite"/>
    </source>
</evidence>
<reference evidence="3 4" key="1">
    <citation type="submission" date="2018-04" db="EMBL/GenBank/DDBJ databases">
        <title>The genome of golden apple snail Pomacea canaliculata provides insight into stress tolerance and invasive adaptation.</title>
        <authorList>
            <person name="Liu C."/>
            <person name="Liu B."/>
            <person name="Ren Y."/>
            <person name="Zhang Y."/>
            <person name="Wang H."/>
            <person name="Li S."/>
            <person name="Jiang F."/>
            <person name="Yin L."/>
            <person name="Zhang G."/>
            <person name="Qian W."/>
            <person name="Fan W."/>
        </authorList>
    </citation>
    <scope>NUCLEOTIDE SEQUENCE [LARGE SCALE GENOMIC DNA]</scope>
    <source>
        <strain evidence="3">SZHN2017</strain>
        <tissue evidence="3">Muscle</tissue>
    </source>
</reference>
<feature type="compositionally biased region" description="Polar residues" evidence="2">
    <location>
        <begin position="152"/>
        <end position="173"/>
    </location>
</feature>
<evidence type="ECO:0000313" key="4">
    <source>
        <dbReference type="Proteomes" id="UP000245119"/>
    </source>
</evidence>
<sequence>MEDKTWKPLDLVTGGILTAGIAATLYKLGKRSLHFEPGPARRFSNQELDAMRLNECVALARLPSEMEFHFPPKQTGEMKRLADSIQQSIQEAVEASRGRKTGGHKTKESKSRVFTAATDIREVCDTFIRQPTNEVHVCKTREIDQRTLEYQQISKSPTRSPNQTSFSQPSPSDQARLLQVCQQRLDKWAAESDEKIERLERQKLDLSLELRMTAEAMERLRNEKADEDHKRRRTQIQFKEMENKLRRAEGLEMKLAARDAQVKQLEQHVFDLEDQLERIYVQNVVVSREAAQKRVEDFEQMQQSMENLQAQLEESQHELGDMENNNASLQTQLSKARRDLRELGVENASLQKQLLLCQTIVRELGCNLCASRRMYSRDASSPVKNLYNMECDALADALQQDQPLDLLLAKLASALRCGLGQA</sequence>
<proteinExistence type="predicted"/>
<dbReference type="EMBL" id="PZQS01000005">
    <property type="protein sequence ID" value="PVD30966.1"/>
    <property type="molecule type" value="Genomic_DNA"/>
</dbReference>
<dbReference type="Proteomes" id="UP000245119">
    <property type="component" value="Linkage Group LG5"/>
</dbReference>
<feature type="region of interest" description="Disordered" evidence="2">
    <location>
        <begin position="152"/>
        <end position="174"/>
    </location>
</feature>
<gene>
    <name evidence="3" type="ORF">C0Q70_10242</name>
</gene>
<accession>A0A2T7PC31</accession>
<evidence type="ECO:0000256" key="1">
    <source>
        <dbReference type="SAM" id="Coils"/>
    </source>
</evidence>
<feature type="region of interest" description="Disordered" evidence="2">
    <location>
        <begin position="93"/>
        <end position="112"/>
    </location>
</feature>
<keyword evidence="4" id="KW-1185">Reference proteome</keyword>
<name>A0A2T7PC31_POMCA</name>